<reference evidence="1 2" key="1">
    <citation type="submission" date="2007-09" db="EMBL/GenBank/DDBJ databases">
        <title>Draft genome sequence of Faecalibacterium prausnitzii M21/2.</title>
        <authorList>
            <person name="Sudarsanam P."/>
            <person name="Ley R."/>
            <person name="Guruge J."/>
            <person name="Turnbaugh P.J."/>
            <person name="Mahowald M."/>
            <person name="Liep D."/>
            <person name="Gordon J."/>
        </authorList>
    </citation>
    <scope>NUCLEOTIDE SEQUENCE [LARGE SCALE GENOMIC DNA]</scope>
    <source>
        <strain evidence="1 2">M21/2</strain>
    </source>
</reference>
<reference evidence="1 2" key="2">
    <citation type="submission" date="2007-09" db="EMBL/GenBank/DDBJ databases">
        <authorList>
            <person name="Fulton L."/>
            <person name="Clifton S."/>
            <person name="Fulton B."/>
            <person name="Xu J."/>
            <person name="Minx P."/>
            <person name="Pepin K.H."/>
            <person name="Johnson M."/>
            <person name="Thiruvilangam P."/>
            <person name="Bhonagiri V."/>
            <person name="Nash W.E."/>
            <person name="Mardis E.R."/>
            <person name="Wilson R.K."/>
        </authorList>
    </citation>
    <scope>NUCLEOTIDE SEQUENCE [LARGE SCALE GENOMIC DNA]</scope>
    <source>
        <strain evidence="1 2">M21/2</strain>
    </source>
</reference>
<name>A8SGM9_9FIRM</name>
<protein>
    <submittedName>
        <fullName evidence="1">Uncharacterized protein</fullName>
    </submittedName>
</protein>
<proteinExistence type="predicted"/>
<comment type="caution">
    <text evidence="1">The sequence shown here is derived from an EMBL/GenBank/DDBJ whole genome shotgun (WGS) entry which is preliminary data.</text>
</comment>
<evidence type="ECO:0000313" key="1">
    <source>
        <dbReference type="EMBL" id="EDP20317.1"/>
    </source>
</evidence>
<gene>
    <name evidence="1" type="ORF">FAEPRAM212_03110</name>
</gene>
<evidence type="ECO:0000313" key="2">
    <source>
        <dbReference type="Proteomes" id="UP000005945"/>
    </source>
</evidence>
<dbReference type="Proteomes" id="UP000005945">
    <property type="component" value="Unassembled WGS sequence"/>
</dbReference>
<accession>A8SGM9</accession>
<dbReference type="EMBL" id="ABED02000029">
    <property type="protein sequence ID" value="EDP20317.1"/>
    <property type="molecule type" value="Genomic_DNA"/>
</dbReference>
<dbReference type="HOGENOM" id="CLU_2734057_0_0_9"/>
<organism evidence="1 2">
    <name type="scientific">Faecalibacterium prausnitzii M21/2</name>
    <dbReference type="NCBI Taxonomy" id="411485"/>
    <lineage>
        <taxon>Bacteria</taxon>
        <taxon>Bacillati</taxon>
        <taxon>Bacillota</taxon>
        <taxon>Clostridia</taxon>
        <taxon>Eubacteriales</taxon>
        <taxon>Oscillospiraceae</taxon>
        <taxon>Faecalibacterium</taxon>
    </lineage>
</organism>
<dbReference type="AlphaFoldDB" id="A8SGM9"/>
<sequence>MDGFKAIHKIGGICDREYHGLQGASRWFCKIYCAKAVIVGLIYWKLKHLAKNLCAQIGKSAHLCYTQSRIC</sequence>